<keyword evidence="2" id="KW-0520">NAD</keyword>
<dbReference type="GO" id="GO:0005886">
    <property type="term" value="C:plasma membrane"/>
    <property type="evidence" value="ECO:0007669"/>
    <property type="project" value="UniProtKB-SubCell"/>
</dbReference>
<accession>A0A9W6DCQ5</accession>
<dbReference type="Pfam" id="PF00499">
    <property type="entry name" value="Oxidored_q3"/>
    <property type="match status" value="1"/>
</dbReference>
<organism evidence="3 4">
    <name type="scientific">Clostridium folliculivorans</name>
    <dbReference type="NCBI Taxonomy" id="2886038"/>
    <lineage>
        <taxon>Bacteria</taxon>
        <taxon>Bacillati</taxon>
        <taxon>Bacillota</taxon>
        <taxon>Clostridia</taxon>
        <taxon>Eubacteriales</taxon>
        <taxon>Clostridiaceae</taxon>
        <taxon>Clostridium</taxon>
    </lineage>
</organism>
<dbReference type="PANTHER" id="PTHR33269:SF17">
    <property type="entry name" value="NADH-UBIQUINONE OXIDOREDUCTASE CHAIN 6"/>
    <property type="match status" value="1"/>
</dbReference>
<dbReference type="InterPro" id="IPR042106">
    <property type="entry name" value="Nuo/plastoQ_OxRdtase_6_NuoJ"/>
</dbReference>
<feature type="transmembrane region" description="Helical" evidence="2">
    <location>
        <begin position="95"/>
        <end position="116"/>
    </location>
</feature>
<dbReference type="GO" id="GO:0008137">
    <property type="term" value="F:NADH dehydrogenase (ubiquinone) activity"/>
    <property type="evidence" value="ECO:0007669"/>
    <property type="project" value="UniProtKB-UniRule"/>
</dbReference>
<feature type="transmembrane region" description="Helical" evidence="2">
    <location>
        <begin position="31"/>
        <end position="48"/>
    </location>
</feature>
<reference evidence="3" key="1">
    <citation type="journal article" date="2023" name="Int. J. Syst. Evol. Microbiol.">
        <title>&lt;i&gt;Clostridium folliculivorans&lt;/i&gt; sp. nov., isolated from soil samples of an organic paddy in Japan.</title>
        <authorList>
            <person name="Tazawa J."/>
            <person name="Kobayashi H."/>
            <person name="Tanizawa Y."/>
            <person name="Uchino A."/>
            <person name="Tanaka F."/>
            <person name="Urashima Y."/>
            <person name="Miura S."/>
            <person name="Sakamoto M."/>
            <person name="Ohkuma M."/>
            <person name="Tohno M."/>
        </authorList>
    </citation>
    <scope>NUCLEOTIDE SEQUENCE</scope>
    <source>
        <strain evidence="3">D1-1</strain>
    </source>
</reference>
<dbReference type="Proteomes" id="UP001057868">
    <property type="component" value="Unassembled WGS sequence"/>
</dbReference>
<comment type="caution">
    <text evidence="3">The sequence shown here is derived from an EMBL/GenBank/DDBJ whole genome shotgun (WGS) entry which is preliminary data.</text>
</comment>
<proteinExistence type="inferred from homology"/>
<evidence type="ECO:0000313" key="4">
    <source>
        <dbReference type="Proteomes" id="UP001057868"/>
    </source>
</evidence>
<comment type="subcellular location">
    <subcellularLocation>
        <location evidence="2">Cell membrane</location>
        <topology evidence="2">Multi-pass membrane protein</topology>
    </subcellularLocation>
</comment>
<dbReference type="PANTHER" id="PTHR33269">
    <property type="entry name" value="NADH-UBIQUINONE OXIDOREDUCTASE CHAIN 6"/>
    <property type="match status" value="1"/>
</dbReference>
<keyword evidence="2" id="KW-1133">Transmembrane helix</keyword>
<keyword evidence="2" id="KW-0812">Transmembrane</keyword>
<evidence type="ECO:0000313" key="3">
    <source>
        <dbReference type="EMBL" id="GKU27569.1"/>
    </source>
</evidence>
<dbReference type="RefSeq" id="WP_261854427.1">
    <property type="nucleotide sequence ID" value="NZ_BQXY01000013.1"/>
</dbReference>
<keyword evidence="4" id="KW-1185">Reference proteome</keyword>
<feature type="transmembrane region" description="Helical" evidence="2">
    <location>
        <begin position="136"/>
        <end position="158"/>
    </location>
</feature>
<comment type="function">
    <text evidence="2">NDH-1 shuttles electrons from NADH, via FMN and iron-sulfur (Fe-S) centers, to quinones in the respiratory chain. Couples the redox reaction to proton translocation (for every two electrons transferred, four hydrogen ions are translocated across the cytoplasmic membrane), and thus conserves the redox energy in a proton gradient.</text>
</comment>
<evidence type="ECO:0000256" key="2">
    <source>
        <dbReference type="RuleBase" id="RU004429"/>
    </source>
</evidence>
<feature type="transmembrane region" description="Helical" evidence="2">
    <location>
        <begin position="6"/>
        <end position="24"/>
    </location>
</feature>
<keyword evidence="2" id="KW-0472">Membrane</keyword>
<keyword evidence="2" id="KW-0874">Quinone</keyword>
<sequence length="163" mass="17880">MISAYIFWPIAFIILACAVGVVHSKNIVHSALLLILTFIGVAVVFILLEADFLALAQILIYAGAISILIVFAIMLTRRNDMKNSNPFNKNRTVSFILCSVFFALIARIVLVTRFNYKNIEIKDTISSIADGFFGSHMIAFEVSAILLLIAMVGAIILAKGVKN</sequence>
<gene>
    <name evidence="3" type="ORF">CFOLD11_43960</name>
</gene>
<dbReference type="InterPro" id="IPR001457">
    <property type="entry name" value="NADH_UbQ/plastoQ_OxRdtase_su6"/>
</dbReference>
<protein>
    <recommendedName>
        <fullName evidence="2">NADH-quinone oxidoreductase subunit J</fullName>
        <ecNumber evidence="2">7.1.1.-</ecNumber>
    </recommendedName>
</protein>
<dbReference type="AlphaFoldDB" id="A0A9W6DCQ5"/>
<feature type="transmembrane region" description="Helical" evidence="2">
    <location>
        <begin position="54"/>
        <end position="75"/>
    </location>
</feature>
<comment type="catalytic activity">
    <reaction evidence="2">
        <text>a quinone + NADH + 5 H(+)(in) = a quinol + NAD(+) + 4 H(+)(out)</text>
        <dbReference type="Rhea" id="RHEA:57888"/>
        <dbReference type="ChEBI" id="CHEBI:15378"/>
        <dbReference type="ChEBI" id="CHEBI:24646"/>
        <dbReference type="ChEBI" id="CHEBI:57540"/>
        <dbReference type="ChEBI" id="CHEBI:57945"/>
        <dbReference type="ChEBI" id="CHEBI:132124"/>
    </reaction>
</comment>
<name>A0A9W6DCQ5_9CLOT</name>
<dbReference type="EC" id="7.1.1.-" evidence="2"/>
<comment type="similarity">
    <text evidence="1 2">Belongs to the complex I subunit 6 family.</text>
</comment>
<keyword evidence="2" id="KW-1003">Cell membrane</keyword>
<dbReference type="GO" id="GO:0048038">
    <property type="term" value="F:quinone binding"/>
    <property type="evidence" value="ECO:0007669"/>
    <property type="project" value="UniProtKB-UniRule"/>
</dbReference>
<dbReference type="EMBL" id="BQXY01000013">
    <property type="protein sequence ID" value="GKU27569.1"/>
    <property type="molecule type" value="Genomic_DNA"/>
</dbReference>
<evidence type="ECO:0000256" key="1">
    <source>
        <dbReference type="ARBA" id="ARBA00005698"/>
    </source>
</evidence>
<dbReference type="Gene3D" id="1.20.120.1200">
    <property type="entry name" value="NADH-ubiquinone/plastoquinone oxidoreductase chain 6, subunit NuoJ"/>
    <property type="match status" value="1"/>
</dbReference>